<protein>
    <recommendedName>
        <fullName evidence="5">FZ domain-containing protein</fullName>
    </recommendedName>
</protein>
<keyword evidence="7" id="KW-1185">Reference proteome</keyword>
<dbReference type="GO" id="GO:0005886">
    <property type="term" value="C:plasma membrane"/>
    <property type="evidence" value="ECO:0007669"/>
    <property type="project" value="TreeGrafter"/>
</dbReference>
<dbReference type="Pfam" id="PF01392">
    <property type="entry name" value="Fz"/>
    <property type="match status" value="2"/>
</dbReference>
<dbReference type="SMART" id="SM00063">
    <property type="entry name" value="FRI"/>
    <property type="match status" value="2"/>
</dbReference>
<evidence type="ECO:0000313" key="6">
    <source>
        <dbReference type="EMBL" id="GFR83848.1"/>
    </source>
</evidence>
<feature type="disulfide bond" evidence="3">
    <location>
        <begin position="142"/>
        <end position="188"/>
    </location>
</feature>
<reference evidence="6 7" key="1">
    <citation type="journal article" date="2021" name="Elife">
        <title>Chloroplast acquisition without the gene transfer in kleptoplastic sea slugs, Plakobranchus ocellatus.</title>
        <authorList>
            <person name="Maeda T."/>
            <person name="Takahashi S."/>
            <person name="Yoshida T."/>
            <person name="Shimamura S."/>
            <person name="Takaki Y."/>
            <person name="Nagai Y."/>
            <person name="Toyoda A."/>
            <person name="Suzuki Y."/>
            <person name="Arimoto A."/>
            <person name="Ishii H."/>
            <person name="Satoh N."/>
            <person name="Nishiyama T."/>
            <person name="Hasebe M."/>
            <person name="Maruyama T."/>
            <person name="Minagawa J."/>
            <person name="Obokata J."/>
            <person name="Shigenobu S."/>
        </authorList>
    </citation>
    <scope>NUCLEOTIDE SEQUENCE [LARGE SCALE GENOMIC DNA]</scope>
</reference>
<keyword evidence="2 3" id="KW-1015">Disulfide bond</keyword>
<dbReference type="SUPFAM" id="SSF48726">
    <property type="entry name" value="Immunoglobulin"/>
    <property type="match status" value="1"/>
</dbReference>
<comment type="caution">
    <text evidence="3">Lacks conserved residue(s) required for the propagation of feature annotation.</text>
</comment>
<evidence type="ECO:0000313" key="7">
    <source>
        <dbReference type="Proteomes" id="UP000762676"/>
    </source>
</evidence>
<feature type="disulfide bond" evidence="3">
    <location>
        <begin position="60"/>
        <end position="84"/>
    </location>
</feature>
<gene>
    <name evidence="6" type="ORF">ElyMa_005985100</name>
</gene>
<comment type="caution">
    <text evidence="6">The sequence shown here is derived from an EMBL/GenBank/DDBJ whole genome shotgun (WGS) entry which is preliminary data.</text>
</comment>
<dbReference type="InterPro" id="IPR020067">
    <property type="entry name" value="Frizzled_dom"/>
</dbReference>
<name>A0AAV4GEB5_9GAST</name>
<proteinExistence type="predicted"/>
<feature type="region of interest" description="Disordered" evidence="4">
    <location>
        <begin position="96"/>
        <end position="122"/>
    </location>
</feature>
<evidence type="ECO:0000256" key="4">
    <source>
        <dbReference type="SAM" id="MobiDB-lite"/>
    </source>
</evidence>
<accession>A0AAV4GEB5</accession>
<organism evidence="6 7">
    <name type="scientific">Elysia marginata</name>
    <dbReference type="NCBI Taxonomy" id="1093978"/>
    <lineage>
        <taxon>Eukaryota</taxon>
        <taxon>Metazoa</taxon>
        <taxon>Spiralia</taxon>
        <taxon>Lophotrochozoa</taxon>
        <taxon>Mollusca</taxon>
        <taxon>Gastropoda</taxon>
        <taxon>Heterobranchia</taxon>
        <taxon>Euthyneura</taxon>
        <taxon>Panpulmonata</taxon>
        <taxon>Sacoglossa</taxon>
        <taxon>Placobranchoidea</taxon>
        <taxon>Plakobranchidae</taxon>
        <taxon>Elysia</taxon>
    </lineage>
</organism>
<dbReference type="InterPro" id="IPR015526">
    <property type="entry name" value="Frizzled/SFRP"/>
</dbReference>
<dbReference type="AlphaFoldDB" id="A0AAV4GEB5"/>
<feature type="domain" description="FZ" evidence="5">
    <location>
        <begin position="129"/>
        <end position="245"/>
    </location>
</feature>
<keyword evidence="1" id="KW-0217">Developmental protein</keyword>
<dbReference type="EMBL" id="BMAT01012030">
    <property type="protein sequence ID" value="GFR83848.1"/>
    <property type="molecule type" value="Genomic_DNA"/>
</dbReference>
<evidence type="ECO:0000256" key="1">
    <source>
        <dbReference type="ARBA" id="ARBA00022473"/>
    </source>
</evidence>
<dbReference type="PANTHER" id="PTHR11309">
    <property type="entry name" value="FRIZZLED"/>
    <property type="match status" value="1"/>
</dbReference>
<dbReference type="InterPro" id="IPR036790">
    <property type="entry name" value="Frizzled_dom_sf"/>
</dbReference>
<dbReference type="Gene3D" id="2.60.40.10">
    <property type="entry name" value="Immunoglobulins"/>
    <property type="match status" value="1"/>
</dbReference>
<sequence length="414" mass="46602">MISFPNILGHNSLKSARPGFMQFIPLIKVACSPQLEPFLCNLYFPPCQEIGVVPPCRSLCRQARSGCEEMLNRFGYPWPRHLACDRFPEDNCLNREREVTDPTSERTKEVKKDKQKLEKVEETSDLDTSTVTTCHSFASPLCSNIAYNMTSFPNLLGHGTVDSALQEMNQFYPLIKVGCSSQLEPFLCSLYFPPCQEIGGEVPPCRSLCLHARSGCEQLMQRYGFTWPSSMVCDRFPEKGFCVDTGESEIDYFGTPGGTYATRGDTLTLQCRLSGYPWETPSIRIGHETVDGALAVLNKGKYPVLESVHEEIRCEDSGEYVCEVDTSKLKKRQSFFVAIKKCPPVWCGGGSYSPTTMEIPIGGEASLHACVLSAYSLNDNETTTEEWYVSHQLLYLHKHLYLLVLFTLYDHHHC</sequence>
<dbReference type="PROSITE" id="PS50038">
    <property type="entry name" value="FZ"/>
    <property type="match status" value="2"/>
</dbReference>
<evidence type="ECO:0000256" key="2">
    <source>
        <dbReference type="ARBA" id="ARBA00023157"/>
    </source>
</evidence>
<dbReference type="GO" id="GO:0060070">
    <property type="term" value="P:canonical Wnt signaling pathway"/>
    <property type="evidence" value="ECO:0007669"/>
    <property type="project" value="TreeGrafter"/>
</dbReference>
<dbReference type="InterPro" id="IPR036179">
    <property type="entry name" value="Ig-like_dom_sf"/>
</dbReference>
<evidence type="ECO:0000259" key="5">
    <source>
        <dbReference type="PROSITE" id="PS50038"/>
    </source>
</evidence>
<evidence type="ECO:0000256" key="3">
    <source>
        <dbReference type="PROSITE-ProRule" id="PRU00090"/>
    </source>
</evidence>
<dbReference type="Gene3D" id="1.10.2000.10">
    <property type="entry name" value="Frizzled cysteine-rich domain"/>
    <property type="match status" value="2"/>
</dbReference>
<dbReference type="GO" id="GO:0035567">
    <property type="term" value="P:non-canonical Wnt signaling pathway"/>
    <property type="evidence" value="ECO:0007669"/>
    <property type="project" value="TreeGrafter"/>
</dbReference>
<dbReference type="Proteomes" id="UP000762676">
    <property type="component" value="Unassembled WGS sequence"/>
</dbReference>
<dbReference type="PANTHER" id="PTHR11309:SF126">
    <property type="entry name" value="FRIZZLED-2"/>
    <property type="match status" value="1"/>
</dbReference>
<feature type="disulfide bond" evidence="3">
    <location>
        <begin position="209"/>
        <end position="233"/>
    </location>
</feature>
<dbReference type="GO" id="GO:0042813">
    <property type="term" value="F:Wnt receptor activity"/>
    <property type="evidence" value="ECO:0007669"/>
    <property type="project" value="TreeGrafter"/>
</dbReference>
<dbReference type="GO" id="GO:0017147">
    <property type="term" value="F:Wnt-protein binding"/>
    <property type="evidence" value="ECO:0007669"/>
    <property type="project" value="TreeGrafter"/>
</dbReference>
<feature type="domain" description="FZ" evidence="5">
    <location>
        <begin position="1"/>
        <end position="95"/>
    </location>
</feature>
<feature type="disulfide bond" evidence="3">
    <location>
        <begin position="134"/>
        <end position="195"/>
    </location>
</feature>
<dbReference type="SUPFAM" id="SSF63501">
    <property type="entry name" value="Frizzled cysteine-rich domain"/>
    <property type="match status" value="2"/>
</dbReference>
<dbReference type="InterPro" id="IPR013783">
    <property type="entry name" value="Ig-like_fold"/>
</dbReference>